<dbReference type="EMBL" id="JBHSIZ010000009">
    <property type="protein sequence ID" value="MFC4956708.1"/>
    <property type="molecule type" value="Genomic_DNA"/>
</dbReference>
<evidence type="ECO:0000313" key="5">
    <source>
        <dbReference type="EMBL" id="MFC4956708.1"/>
    </source>
</evidence>
<evidence type="ECO:0000256" key="2">
    <source>
        <dbReference type="ARBA" id="ARBA00022840"/>
    </source>
</evidence>
<evidence type="ECO:0000313" key="6">
    <source>
        <dbReference type="Proteomes" id="UP001595834"/>
    </source>
</evidence>
<evidence type="ECO:0000259" key="4">
    <source>
        <dbReference type="PROSITE" id="PS50893"/>
    </source>
</evidence>
<keyword evidence="6" id="KW-1185">Reference proteome</keyword>
<keyword evidence="1" id="KW-0547">Nucleotide-binding</keyword>
<dbReference type="PANTHER" id="PTHR24220:SF685">
    <property type="entry name" value="ABC TRANSPORTER RELATED"/>
    <property type="match status" value="1"/>
</dbReference>
<name>A0ABV9UJK2_9ACTN</name>
<feature type="domain" description="ABC transporter" evidence="4">
    <location>
        <begin position="8"/>
        <end position="236"/>
    </location>
</feature>
<accession>A0ABV9UJK2</accession>
<dbReference type="Gene3D" id="3.40.50.300">
    <property type="entry name" value="P-loop containing nucleotide triphosphate hydrolases"/>
    <property type="match status" value="1"/>
</dbReference>
<reference evidence="6" key="1">
    <citation type="journal article" date="2019" name="Int. J. Syst. Evol. Microbiol.">
        <title>The Global Catalogue of Microorganisms (GCM) 10K type strain sequencing project: providing services to taxonomists for standard genome sequencing and annotation.</title>
        <authorList>
            <consortium name="The Broad Institute Genomics Platform"/>
            <consortium name="The Broad Institute Genome Sequencing Center for Infectious Disease"/>
            <person name="Wu L."/>
            <person name="Ma J."/>
        </authorList>
    </citation>
    <scope>NUCLEOTIDE SEQUENCE [LARGE SCALE GENOMIC DNA]</scope>
    <source>
        <strain evidence="6">CCM 7224</strain>
    </source>
</reference>
<dbReference type="RefSeq" id="WP_344380079.1">
    <property type="nucleotide sequence ID" value="NZ_BAAASQ010000034.1"/>
</dbReference>
<evidence type="ECO:0000256" key="1">
    <source>
        <dbReference type="ARBA" id="ARBA00022741"/>
    </source>
</evidence>
<dbReference type="PANTHER" id="PTHR24220">
    <property type="entry name" value="IMPORT ATP-BINDING PROTEIN"/>
    <property type="match status" value="1"/>
</dbReference>
<dbReference type="Proteomes" id="UP001595834">
    <property type="component" value="Unassembled WGS sequence"/>
</dbReference>
<keyword evidence="2 5" id="KW-0067">ATP-binding</keyword>
<feature type="region of interest" description="Disordered" evidence="3">
    <location>
        <begin position="215"/>
        <end position="237"/>
    </location>
</feature>
<gene>
    <name evidence="5" type="ORF">ACFPFX_10385</name>
</gene>
<dbReference type="PROSITE" id="PS50893">
    <property type="entry name" value="ABC_TRANSPORTER_2"/>
    <property type="match status" value="1"/>
</dbReference>
<dbReference type="InterPro" id="IPR015854">
    <property type="entry name" value="ABC_transpr_LolD-like"/>
</dbReference>
<dbReference type="InterPro" id="IPR003593">
    <property type="entry name" value="AAA+_ATPase"/>
</dbReference>
<dbReference type="PROSITE" id="PS00211">
    <property type="entry name" value="ABC_TRANSPORTER_1"/>
    <property type="match status" value="1"/>
</dbReference>
<comment type="caution">
    <text evidence="5">The sequence shown here is derived from an EMBL/GenBank/DDBJ whole genome shotgun (WGS) entry which is preliminary data.</text>
</comment>
<evidence type="ECO:0000256" key="3">
    <source>
        <dbReference type="SAM" id="MobiDB-lite"/>
    </source>
</evidence>
<dbReference type="SUPFAM" id="SSF52540">
    <property type="entry name" value="P-loop containing nucleoside triphosphate hydrolases"/>
    <property type="match status" value="1"/>
</dbReference>
<organism evidence="5 6">
    <name type="scientific">Streptomyces mauvecolor</name>
    <dbReference type="NCBI Taxonomy" id="58345"/>
    <lineage>
        <taxon>Bacteria</taxon>
        <taxon>Bacillati</taxon>
        <taxon>Actinomycetota</taxon>
        <taxon>Actinomycetes</taxon>
        <taxon>Kitasatosporales</taxon>
        <taxon>Streptomycetaceae</taxon>
        <taxon>Streptomyces</taxon>
    </lineage>
</organism>
<dbReference type="InterPro" id="IPR017871">
    <property type="entry name" value="ABC_transporter-like_CS"/>
</dbReference>
<dbReference type="GO" id="GO:0005524">
    <property type="term" value="F:ATP binding"/>
    <property type="evidence" value="ECO:0007669"/>
    <property type="project" value="UniProtKB-KW"/>
</dbReference>
<dbReference type="Pfam" id="PF00005">
    <property type="entry name" value="ABC_tran"/>
    <property type="match status" value="1"/>
</dbReference>
<dbReference type="InterPro" id="IPR003439">
    <property type="entry name" value="ABC_transporter-like_ATP-bd"/>
</dbReference>
<dbReference type="InterPro" id="IPR027417">
    <property type="entry name" value="P-loop_NTPase"/>
</dbReference>
<protein>
    <submittedName>
        <fullName evidence="5">ABC transporter ATP-binding protein</fullName>
    </submittedName>
</protein>
<dbReference type="SMART" id="SM00382">
    <property type="entry name" value="AAA"/>
    <property type="match status" value="1"/>
</dbReference>
<proteinExistence type="predicted"/>
<sequence length="237" mass="24378">MTGQEVLVRCEDAARTFGRGPTAVVAVHGATCQIRAGDRIAIAGPSGSGKSTLLHLMAALEKPTSGQVTWPGLSQRPPAGAIGVVFQGPSLIPALTAVENAALPLVLAGVADSAAQLRAAHALALVDATDLANRLPEELSGGQAQRVAIARVLALGPRLVLADEPTGQLDRTTGQHIIDVLLTAADELGAALVVTTHDPTVAQRLTEQWAMHEGRLVPASTARPPAGTEPRQKGRTP</sequence>